<sequence>MIVSVAPSQAPKAKDADGPKDGAEPKPKVKAAAPAPAVPLGGAAEGPPSTTLYLFLATGADEREDEIVIALSNALKASEAKFVGELKLKAISPGFYQELRSLVDQVAPAAEADGLGVRRLPSRGNDYELTIEPTQVMKKLTVTYKAAGKKEYVPAGPGEKDAPLVLIVPGRYAFSPQANDLPLEYAADVAEIGKKDESKSGQWPATDKHYVVTLPKFVGNREQLFEKLKDNKVVANAFNVKRSDDLLFAFASLNSTADDGEGDTFGADFVVVSAENLKNSNVRRVWVYYPLDEAALKEAVAKFRDPKLNSQTLCQEIRKEAVPFDQAAAVKADDPPRWYELQLPRDNPGGRFARKIMVDNLFEMAGKYKTLGRLIVWEFDNGLTPPSAISTNHPKPEVGKVWALDREDKDWGIKVKKATERNKK</sequence>
<keyword evidence="3" id="KW-1185">Reference proteome</keyword>
<organism evidence="2 3">
    <name type="scientific">Fimbriiglobus ruber</name>
    <dbReference type="NCBI Taxonomy" id="1908690"/>
    <lineage>
        <taxon>Bacteria</taxon>
        <taxon>Pseudomonadati</taxon>
        <taxon>Planctomycetota</taxon>
        <taxon>Planctomycetia</taxon>
        <taxon>Gemmatales</taxon>
        <taxon>Gemmataceae</taxon>
        <taxon>Fimbriiglobus</taxon>
    </lineage>
</organism>
<feature type="region of interest" description="Disordered" evidence="1">
    <location>
        <begin position="1"/>
        <end position="44"/>
    </location>
</feature>
<comment type="caution">
    <text evidence="2">The sequence shown here is derived from an EMBL/GenBank/DDBJ whole genome shotgun (WGS) entry which is preliminary data.</text>
</comment>
<evidence type="ECO:0000313" key="3">
    <source>
        <dbReference type="Proteomes" id="UP000214646"/>
    </source>
</evidence>
<protein>
    <submittedName>
        <fullName evidence="2">Uncharacterized protein</fullName>
    </submittedName>
</protein>
<name>A0A225D4N9_9BACT</name>
<dbReference type="AlphaFoldDB" id="A0A225D4N9"/>
<feature type="compositionally biased region" description="Basic and acidic residues" evidence="1">
    <location>
        <begin position="12"/>
        <end position="27"/>
    </location>
</feature>
<accession>A0A225D4N9</accession>
<evidence type="ECO:0000256" key="1">
    <source>
        <dbReference type="SAM" id="MobiDB-lite"/>
    </source>
</evidence>
<feature type="compositionally biased region" description="Low complexity" evidence="1">
    <location>
        <begin position="30"/>
        <end position="44"/>
    </location>
</feature>
<dbReference type="Proteomes" id="UP000214646">
    <property type="component" value="Unassembled WGS sequence"/>
</dbReference>
<dbReference type="EMBL" id="NIDE01000017">
    <property type="protein sequence ID" value="OWK36462.1"/>
    <property type="molecule type" value="Genomic_DNA"/>
</dbReference>
<evidence type="ECO:0000313" key="2">
    <source>
        <dbReference type="EMBL" id="OWK36462.1"/>
    </source>
</evidence>
<reference evidence="3" key="1">
    <citation type="submission" date="2017-06" db="EMBL/GenBank/DDBJ databases">
        <title>Genome analysis of Fimbriiglobus ruber SP5, the first member of the order Planctomycetales with confirmed chitinolytic capability.</title>
        <authorList>
            <person name="Ravin N.V."/>
            <person name="Rakitin A.L."/>
            <person name="Ivanova A.A."/>
            <person name="Beletsky A.V."/>
            <person name="Kulichevskaya I.S."/>
            <person name="Mardanov A.V."/>
            <person name="Dedysh S.N."/>
        </authorList>
    </citation>
    <scope>NUCLEOTIDE SEQUENCE [LARGE SCALE GENOMIC DNA]</scope>
    <source>
        <strain evidence="3">SP5</strain>
    </source>
</reference>
<proteinExistence type="predicted"/>
<gene>
    <name evidence="2" type="ORF">FRUB_09025</name>
</gene>